<dbReference type="HOGENOM" id="CLU_639946_0_0_1"/>
<dbReference type="RefSeq" id="XP_005539201.1">
    <property type="nucleotide sequence ID" value="XM_005539144.1"/>
</dbReference>
<dbReference type="Gramene" id="CMT171CT">
    <property type="protein sequence ID" value="CMT171CT"/>
    <property type="gene ID" value="CMT171C"/>
</dbReference>
<dbReference type="GeneID" id="16997648"/>
<name>M1V7J6_CYAM1</name>
<accession>M1V7J6</accession>
<dbReference type="EMBL" id="AP006502">
    <property type="protein sequence ID" value="BAM83165.1"/>
    <property type="molecule type" value="Genomic_DNA"/>
</dbReference>
<evidence type="ECO:0000313" key="1">
    <source>
        <dbReference type="EMBL" id="BAM83165.1"/>
    </source>
</evidence>
<dbReference type="OrthoDB" id="10539679at2759"/>
<reference evidence="1 2" key="2">
    <citation type="journal article" date="2007" name="BMC Biol.">
        <title>A 100%-complete sequence reveals unusually simple genomic features in the hot-spring red alga Cyanidioschyzon merolae.</title>
        <authorList>
            <person name="Nozaki H."/>
            <person name="Takano H."/>
            <person name="Misumi O."/>
            <person name="Terasawa K."/>
            <person name="Matsuzaki M."/>
            <person name="Maruyama S."/>
            <person name="Nishida K."/>
            <person name="Yagisawa F."/>
            <person name="Yoshida Y."/>
            <person name="Fujiwara T."/>
            <person name="Takio S."/>
            <person name="Tamura K."/>
            <person name="Chung S.J."/>
            <person name="Nakamura S."/>
            <person name="Kuroiwa H."/>
            <person name="Tanaka K."/>
            <person name="Sato N."/>
            <person name="Kuroiwa T."/>
        </authorList>
    </citation>
    <scope>NUCLEOTIDE SEQUENCE [LARGE SCALE GENOMIC DNA]</scope>
    <source>
        <strain evidence="1 2">10D</strain>
    </source>
</reference>
<keyword evidence="2" id="KW-1185">Reference proteome</keyword>
<reference evidence="1 2" key="1">
    <citation type="journal article" date="2004" name="Nature">
        <title>Genome sequence of the ultrasmall unicellular red alga Cyanidioschyzon merolae 10D.</title>
        <authorList>
            <person name="Matsuzaki M."/>
            <person name="Misumi O."/>
            <person name="Shin-i T."/>
            <person name="Maruyama S."/>
            <person name="Takahara M."/>
            <person name="Miyagishima S."/>
            <person name="Mori T."/>
            <person name="Nishida K."/>
            <person name="Yagisawa F."/>
            <person name="Nishida K."/>
            <person name="Yoshida Y."/>
            <person name="Nishimura Y."/>
            <person name="Nakao S."/>
            <person name="Kobayashi T."/>
            <person name="Momoyama Y."/>
            <person name="Higashiyama T."/>
            <person name="Minoda A."/>
            <person name="Sano M."/>
            <person name="Nomoto H."/>
            <person name="Oishi K."/>
            <person name="Hayashi H."/>
            <person name="Ohta F."/>
            <person name="Nishizaka S."/>
            <person name="Haga S."/>
            <person name="Miura S."/>
            <person name="Morishita T."/>
            <person name="Kabeya Y."/>
            <person name="Terasawa K."/>
            <person name="Suzuki Y."/>
            <person name="Ishii Y."/>
            <person name="Asakawa S."/>
            <person name="Takano H."/>
            <person name="Ohta N."/>
            <person name="Kuroiwa H."/>
            <person name="Tanaka K."/>
            <person name="Shimizu N."/>
            <person name="Sugano S."/>
            <person name="Sato N."/>
            <person name="Nozaki H."/>
            <person name="Ogasawara N."/>
            <person name="Kohara Y."/>
            <person name="Kuroiwa T."/>
        </authorList>
    </citation>
    <scope>NUCLEOTIDE SEQUENCE [LARGE SCALE GENOMIC DNA]</scope>
    <source>
        <strain evidence="1 2">10D</strain>
    </source>
</reference>
<proteinExistence type="predicted"/>
<dbReference type="KEGG" id="cme:CYME_CMT171C"/>
<evidence type="ECO:0000313" key="2">
    <source>
        <dbReference type="Proteomes" id="UP000007014"/>
    </source>
</evidence>
<dbReference type="Proteomes" id="UP000007014">
    <property type="component" value="Chromosome 20"/>
</dbReference>
<dbReference type="AlphaFoldDB" id="M1V7J6"/>
<organism evidence="1 2">
    <name type="scientific">Cyanidioschyzon merolae (strain NIES-3377 / 10D)</name>
    <name type="common">Unicellular red alga</name>
    <dbReference type="NCBI Taxonomy" id="280699"/>
    <lineage>
        <taxon>Eukaryota</taxon>
        <taxon>Rhodophyta</taxon>
        <taxon>Bangiophyceae</taxon>
        <taxon>Cyanidiales</taxon>
        <taxon>Cyanidiaceae</taxon>
        <taxon>Cyanidioschyzon</taxon>
    </lineage>
</organism>
<protein>
    <submittedName>
        <fullName evidence="1">Uncharacterized protein</fullName>
    </submittedName>
</protein>
<gene>
    <name evidence="1" type="ORF">CYME_CMT171C</name>
</gene>
<sequence>MDTTGGYAAESTASVEARASQGTLLRYVVLCTVLCFAERLQGDARLPTSKSEVTPAPLVPAALLRAILEDLKHELGAVATVALELFELDPEAFERELERIAANESEALGILDVKADLLRLLRIRGTAQTVSSQRWRRLLALDQVEALSRKHTEPPGEESATPTSSSVPDTLVQTVLSLRQRYSVLHWLRVLQRDLEQQMDLVSLGNAACTMTSREFDQQVYIHWRFSPDSELVHPSYADLQLTANGNLVGTADTVLVARIQRRSFPLDRVGARGVEASVPAPAATELVDVLDVRLPACLRTAYRSWQPVVETLESAVLRAIGTHWGWRLRWEPAYRRCLDGHRTAFHRGLLRYVSPGVSGDSLSIHAVEEGVFQAGTPTCSETVLLRLRLDGTLVPLRAASAPTTLSLRVPLGGSVENQRHERRLVEEI</sequence>